<proteinExistence type="predicted"/>
<reference evidence="1" key="1">
    <citation type="submission" date="2014-01" db="EMBL/GenBank/DDBJ databases">
        <authorList>
            <person name="Brown-Elliot B."/>
            <person name="Wallace R."/>
            <person name="Lenaerts A."/>
            <person name="Ordway D."/>
            <person name="DeGroote M.A."/>
            <person name="Parker T."/>
            <person name="Sizemore C."/>
            <person name="Tallon L.J."/>
            <person name="Sadzewicz L.K."/>
            <person name="Sengamalay N."/>
            <person name="Fraser C.M."/>
            <person name="Hine E."/>
            <person name="Shefchek K.A."/>
            <person name="Das S.P."/>
            <person name="Tettelin H."/>
        </authorList>
    </citation>
    <scope>NUCLEOTIDE SEQUENCE [LARGE SCALE GENOMIC DNA]</scope>
    <source>
        <strain evidence="1">4042</strain>
    </source>
</reference>
<comment type="caution">
    <text evidence="1">The sequence shown here is derived from an EMBL/GenBank/DDBJ whole genome shotgun (WGS) entry which is preliminary data.</text>
</comment>
<protein>
    <submittedName>
        <fullName evidence="1">p-aminobenzoate N-oxygenase AurF family protein</fullName>
    </submittedName>
</protein>
<dbReference type="PATRIC" id="fig|1299334.3.peg.6140"/>
<dbReference type="Pfam" id="PF11583">
    <property type="entry name" value="AurF"/>
    <property type="match status" value="1"/>
</dbReference>
<name>X8AE48_MYCXE</name>
<evidence type="ECO:0000313" key="1">
    <source>
        <dbReference type="EMBL" id="EUA30207.1"/>
    </source>
</evidence>
<dbReference type="EMBL" id="JAOB01000060">
    <property type="protein sequence ID" value="EUA30207.1"/>
    <property type="molecule type" value="Genomic_DNA"/>
</dbReference>
<dbReference type="AlphaFoldDB" id="X8AE48"/>
<organism evidence="1">
    <name type="scientific">Mycobacterium xenopi 4042</name>
    <dbReference type="NCBI Taxonomy" id="1299334"/>
    <lineage>
        <taxon>Bacteria</taxon>
        <taxon>Bacillati</taxon>
        <taxon>Actinomycetota</taxon>
        <taxon>Actinomycetes</taxon>
        <taxon>Mycobacteriales</taxon>
        <taxon>Mycobacteriaceae</taxon>
        <taxon>Mycobacterium</taxon>
    </lineage>
</organism>
<accession>X8AE48</accession>
<sequence length="149" mass="17171">MEVRDDADYVDLLTTLSEGSVRRNFNPYTDIDWDSPDFAVSDDDPRWILPQTDPLGRHPWYLAQPLERQIKIGMWRQANVAKVGLQFESVLIRGLMEYAFWVPNGSPEYRYCLHESVEECNHTMMFQEMINRIGTDVPGAPGSCGGCRR</sequence>
<gene>
    <name evidence="1" type="ORF">I553_4464</name>
</gene>
<dbReference type="InterPro" id="IPR025859">
    <property type="entry name" value="AurF/CmlI"/>
</dbReference>